<proteinExistence type="predicted"/>
<dbReference type="EMBL" id="WJQU01000004">
    <property type="protein sequence ID" value="KAJ6634860.1"/>
    <property type="molecule type" value="Genomic_DNA"/>
</dbReference>
<dbReference type="AlphaFoldDB" id="A0A9Q0MPK7"/>
<keyword evidence="3" id="KW-1185">Reference proteome</keyword>
<feature type="compositionally biased region" description="Basic and acidic residues" evidence="1">
    <location>
        <begin position="218"/>
        <end position="236"/>
    </location>
</feature>
<evidence type="ECO:0000313" key="2">
    <source>
        <dbReference type="EMBL" id="KAJ6634860.1"/>
    </source>
</evidence>
<reference evidence="2" key="1">
    <citation type="submission" date="2022-07" db="EMBL/GenBank/DDBJ databases">
        <authorList>
            <person name="Trinca V."/>
            <person name="Uliana J.V.C."/>
            <person name="Torres T.T."/>
            <person name="Ward R.J."/>
            <person name="Monesi N."/>
        </authorList>
    </citation>
    <scope>NUCLEOTIDE SEQUENCE</scope>
    <source>
        <strain evidence="2">HSMRA1968</strain>
        <tissue evidence="2">Whole embryos</tissue>
    </source>
</reference>
<accession>A0A9Q0MPK7</accession>
<feature type="compositionally biased region" description="Basic and acidic residues" evidence="1">
    <location>
        <begin position="99"/>
        <end position="109"/>
    </location>
</feature>
<name>A0A9Q0MPK7_9DIPT</name>
<feature type="region of interest" description="Disordered" evidence="1">
    <location>
        <begin position="453"/>
        <end position="493"/>
    </location>
</feature>
<feature type="region of interest" description="Disordered" evidence="1">
    <location>
        <begin position="82"/>
        <end position="138"/>
    </location>
</feature>
<organism evidence="2 3">
    <name type="scientific">Pseudolycoriella hygida</name>
    <dbReference type="NCBI Taxonomy" id="35572"/>
    <lineage>
        <taxon>Eukaryota</taxon>
        <taxon>Metazoa</taxon>
        <taxon>Ecdysozoa</taxon>
        <taxon>Arthropoda</taxon>
        <taxon>Hexapoda</taxon>
        <taxon>Insecta</taxon>
        <taxon>Pterygota</taxon>
        <taxon>Neoptera</taxon>
        <taxon>Endopterygota</taxon>
        <taxon>Diptera</taxon>
        <taxon>Nematocera</taxon>
        <taxon>Sciaroidea</taxon>
        <taxon>Sciaridae</taxon>
        <taxon>Pseudolycoriella</taxon>
    </lineage>
</organism>
<sequence>MGQGSSKHFITHSAITCSVQAEDIVACVLLLYNPTTKCPLHVHAYRCDSETTAQALHQFLQVLINRPENQKRFSELEAKLGLQSQVTSNRSSPPKIAPKRTETSPRRFESSLGSDTGTSRESECSEELSPTSPTVPKANLYDSLAAELRAKLNGNGPPLLLPPRDYDTVHRSKGNLAATELRRCRNSLIVGATGPKVITPSRSRGSSGIGSDLAPSPERQEGHSSSDDEWVQRENHTILPPPVNRSNRTYIPDRSPANHFNDNNQPPSYLYPREQQTSSRSTNTQYKSSDRFSRSTNQEEPIRPRSQSREEEKIKPIITRPPNFESKFKNILDEKRFGEDEDYHNDGRNVPLKFAQDKKRLDRTFRQAEGQEKRIFEKERSHDRYYRDDEQMCDVPRYNEKKMEKENLAYRENLTDKQKFRESLIEKQKSNRYSSRYMDQEPDFFHQQKTPVSRQNHQELTEGNKFVSKNKSKFENADRNSSNSYTGEATIERLNYRNKSTDKKPTRVYNEKSASGYDSHNAYKEADSLPYRDNIDRVVKSPVIRYNSFDESTFGDIMVSDQHRSRERDAIFLQQEKVRQASRYHNGEPPSRYADHEDFNISRRRIVESQRDRSPETVLRISPKDRFHNAREKFQAIERERSYHDLGSHIRRQEPRRNSLERNGNVIVQHRYDNRKIDWSSDEEQQVPRRSSGYHDVDTFGGHDQLPSSRGLGGAKSLSNLVKGYRHSYAEPLARPLPRNSGRVGLAAVNPF</sequence>
<comment type="caution">
    <text evidence="2">The sequence shown here is derived from an EMBL/GenBank/DDBJ whole genome shotgun (WGS) entry which is preliminary data.</text>
</comment>
<protein>
    <recommendedName>
        <fullName evidence="4">PID domain-containing protein</fullName>
    </recommendedName>
</protein>
<feature type="region of interest" description="Disordered" evidence="1">
    <location>
        <begin position="194"/>
        <end position="319"/>
    </location>
</feature>
<dbReference type="Proteomes" id="UP001151699">
    <property type="component" value="Chromosome C"/>
</dbReference>
<gene>
    <name evidence="2" type="ORF">Bhyg_13441</name>
</gene>
<feature type="compositionally biased region" description="Polar residues" evidence="1">
    <location>
        <begin position="258"/>
        <end position="267"/>
    </location>
</feature>
<evidence type="ECO:0000256" key="1">
    <source>
        <dbReference type="SAM" id="MobiDB-lite"/>
    </source>
</evidence>
<evidence type="ECO:0000313" key="3">
    <source>
        <dbReference type="Proteomes" id="UP001151699"/>
    </source>
</evidence>
<feature type="region of interest" description="Disordered" evidence="1">
    <location>
        <begin position="677"/>
        <end position="697"/>
    </location>
</feature>
<evidence type="ECO:0008006" key="4">
    <source>
        <dbReference type="Google" id="ProtNLM"/>
    </source>
</evidence>
<feature type="compositionally biased region" description="Basic and acidic residues" evidence="1">
    <location>
        <begin position="300"/>
        <end position="315"/>
    </location>
</feature>
<dbReference type="PANTHER" id="PTHR41148">
    <property type="entry name" value="LP09875P"/>
    <property type="match status" value="1"/>
</dbReference>
<dbReference type="OrthoDB" id="9994380at2759"/>
<dbReference type="PANTHER" id="PTHR41148:SF1">
    <property type="entry name" value="LP09875P"/>
    <property type="match status" value="1"/>
</dbReference>
<feature type="compositionally biased region" description="Low complexity" evidence="1">
    <location>
        <begin position="201"/>
        <end position="211"/>
    </location>
</feature>
<feature type="compositionally biased region" description="Polar residues" evidence="1">
    <location>
        <begin position="274"/>
        <end position="287"/>
    </location>
</feature>
<feature type="compositionally biased region" description="Polar residues" evidence="1">
    <location>
        <begin position="82"/>
        <end position="92"/>
    </location>
</feature>